<evidence type="ECO:0000256" key="1">
    <source>
        <dbReference type="SAM" id="MobiDB-lite"/>
    </source>
</evidence>
<name>A0A0A9GWB6_ARUDO</name>
<feature type="region of interest" description="Disordered" evidence="1">
    <location>
        <begin position="1"/>
        <end position="35"/>
    </location>
</feature>
<evidence type="ECO:0000313" key="2">
    <source>
        <dbReference type="EMBL" id="JAE28822.1"/>
    </source>
</evidence>
<protein>
    <submittedName>
        <fullName evidence="2">Uncharacterized protein</fullName>
    </submittedName>
</protein>
<dbReference type="AlphaFoldDB" id="A0A0A9GWB6"/>
<sequence length="71" mass="7374">MEAASERASRSNKCGGARHGAVDAAGGQARSRTSRMWRVGGHGGVWLRGAAGGDKRVERSCCLWACIMAAA</sequence>
<reference evidence="2" key="1">
    <citation type="submission" date="2014-09" db="EMBL/GenBank/DDBJ databases">
        <authorList>
            <person name="Magalhaes I.L.F."/>
            <person name="Oliveira U."/>
            <person name="Santos F.R."/>
            <person name="Vidigal T.H.D.A."/>
            <person name="Brescovit A.D."/>
            <person name="Santos A.J."/>
        </authorList>
    </citation>
    <scope>NUCLEOTIDE SEQUENCE</scope>
    <source>
        <tissue evidence="2">Shoot tissue taken approximately 20 cm above the soil surface</tissue>
    </source>
</reference>
<accession>A0A0A9GWB6</accession>
<organism evidence="2">
    <name type="scientific">Arundo donax</name>
    <name type="common">Giant reed</name>
    <name type="synonym">Donax arundinaceus</name>
    <dbReference type="NCBI Taxonomy" id="35708"/>
    <lineage>
        <taxon>Eukaryota</taxon>
        <taxon>Viridiplantae</taxon>
        <taxon>Streptophyta</taxon>
        <taxon>Embryophyta</taxon>
        <taxon>Tracheophyta</taxon>
        <taxon>Spermatophyta</taxon>
        <taxon>Magnoliopsida</taxon>
        <taxon>Liliopsida</taxon>
        <taxon>Poales</taxon>
        <taxon>Poaceae</taxon>
        <taxon>PACMAD clade</taxon>
        <taxon>Arundinoideae</taxon>
        <taxon>Arundineae</taxon>
        <taxon>Arundo</taxon>
    </lineage>
</organism>
<dbReference type="EMBL" id="GBRH01169074">
    <property type="protein sequence ID" value="JAE28822.1"/>
    <property type="molecule type" value="Transcribed_RNA"/>
</dbReference>
<proteinExistence type="predicted"/>
<reference evidence="2" key="2">
    <citation type="journal article" date="2015" name="Data Brief">
        <title>Shoot transcriptome of the giant reed, Arundo donax.</title>
        <authorList>
            <person name="Barrero R.A."/>
            <person name="Guerrero F.D."/>
            <person name="Moolhuijzen P."/>
            <person name="Goolsby J.A."/>
            <person name="Tidwell J."/>
            <person name="Bellgard S.E."/>
            <person name="Bellgard M.I."/>
        </authorList>
    </citation>
    <scope>NUCLEOTIDE SEQUENCE</scope>
    <source>
        <tissue evidence="2">Shoot tissue taken approximately 20 cm above the soil surface</tissue>
    </source>
</reference>